<evidence type="ECO:0000256" key="4">
    <source>
        <dbReference type="SAM" id="SignalP"/>
    </source>
</evidence>
<comment type="caution">
    <text evidence="6">The sequence shown here is derived from an EMBL/GenBank/DDBJ whole genome shotgun (WGS) entry which is preliminary data.</text>
</comment>
<feature type="region of interest" description="Disordered" evidence="3">
    <location>
        <begin position="26"/>
        <end position="45"/>
    </location>
</feature>
<dbReference type="InterPro" id="IPR000601">
    <property type="entry name" value="PKD_dom"/>
</dbReference>
<protein>
    <submittedName>
        <fullName evidence="6">LamG-like jellyroll fold domain-containing protein</fullName>
    </submittedName>
</protein>
<organism evidence="6 7">
    <name type="scientific">Aliikangiella maris</name>
    <dbReference type="NCBI Taxonomy" id="3162458"/>
    <lineage>
        <taxon>Bacteria</taxon>
        <taxon>Pseudomonadati</taxon>
        <taxon>Pseudomonadota</taxon>
        <taxon>Gammaproteobacteria</taxon>
        <taxon>Oceanospirillales</taxon>
        <taxon>Pleioneaceae</taxon>
        <taxon>Aliikangiella</taxon>
    </lineage>
</organism>
<dbReference type="SMART" id="SM00089">
    <property type="entry name" value="PKD"/>
    <property type="match status" value="2"/>
</dbReference>
<feature type="chain" id="PRO_5047182924" evidence="4">
    <location>
        <begin position="24"/>
        <end position="1416"/>
    </location>
</feature>
<dbReference type="InterPro" id="IPR013783">
    <property type="entry name" value="Ig-like_fold"/>
</dbReference>
<dbReference type="Pfam" id="PF13385">
    <property type="entry name" value="Laminin_G_3"/>
    <property type="match status" value="1"/>
</dbReference>
<gene>
    <name evidence="6" type="ORF">ABVT43_11395</name>
</gene>
<dbReference type="Pfam" id="PF22352">
    <property type="entry name" value="K319L-like_PKD"/>
    <property type="match status" value="1"/>
</dbReference>
<dbReference type="PROSITE" id="PS50093">
    <property type="entry name" value="PKD"/>
    <property type="match status" value="1"/>
</dbReference>
<dbReference type="CDD" id="cd00146">
    <property type="entry name" value="PKD"/>
    <property type="match status" value="1"/>
</dbReference>
<dbReference type="Proteomes" id="UP001548189">
    <property type="component" value="Unassembled WGS sequence"/>
</dbReference>
<dbReference type="InterPro" id="IPR035986">
    <property type="entry name" value="PKD_dom_sf"/>
</dbReference>
<feature type="signal peptide" evidence="4">
    <location>
        <begin position="1"/>
        <end position="23"/>
    </location>
</feature>
<evidence type="ECO:0000313" key="7">
    <source>
        <dbReference type="Proteomes" id="UP001548189"/>
    </source>
</evidence>
<sequence>MRFSTRLTSLFSSILIVSLFACGGGGGGEEPPPVSNQPPTADAGADQTVNATATVSLSGTASDSDGSISSVGWSQVSGAMLEISNATTNSATVTLLAVSTDTDFVFRFTATDDNGATASDEVTITATPNHQALLGPIIEAQVSLYQVTDLENPIFSTTTNNIVDDLNQAGKFSLDLNSANDSDWLVVKIEGGRDIDADDDGTIDSMATPNTGAIYALATKADLKAGTKINLLTTLAYKAVEPKISAGQLDTLADDMQWAVTSLLGDDLNGDSELNYKDLLAFVPTNAEHLAVIAIDYSRFFETNTNNQSLISAIHNNLSAEFDERVSVLFPDGLSSPELPSKLMATPTFNIPANRGGITDNELTVSSLFSDQSEILDSAIPTLLAADTADGKTSLLAYALPATQVAKFTKSLSSKQSSRIAKMMTANAVEVSPQSTAFSLVYMTLGLTEQVEDYGLVASSILEHSKFAELTAAISNAYQADPLFLESVINYPYVVKLTKSISSEVLNQYLESLAPPAPKNHQIKKFATTAKKPDLGPVTPNGPTNDWWGPWSDEPWYLYNPLGSGVGDPPYLAAATETNSLLATGNPTMINYVVEMYDSNGEVIYWNLIPRNSTLVQKAKNLGAAQLKLYWGKELSQEVEHVRFSKNWLNNGSQNGAWLNKGLHIFHLTNAVVNIVIDASATKKIATKIEKLAKSKAMVETAANCGTYLVDTIKFVDGELGDFLAENGLSIAETGFNSCIIPFTKLAVGNAIEDYINSQIKSVFKSIAEKTSPYGWISLVIDSANELVPLGSSLIIADDVEGYNIDWTKEISETGFITQTDQVPQPDSPPIALPIAKFGFTKEAGLAIAFDSTASTFDDSATPSYDWNFGDGSTSSDANPSHTFAAAGDYTVSLTVDDGLGNTADFSLNIEVTNGFSPEITDIHCQLDVNNPLDVYIAIKGKDQDNDISHINWYLSASDQTPFLTENWISVNSATLTYPDDGIAEYSPMAVVVDAAGNQTGRVCESIVSNGSSDLQNGLFAYFPFDGNANDASGNGNHGTEVGTVLYGSGHNSESLDLSGQYVRVDGTGPYFDGSNEFSISIWVKPGTNSAYGTLISQRIMSGNDRNVQFGIWRNADNAPYLRVYGIDTQGVDTSASAYASTKLTNTSKWYHTAGVYDGSKVKIYVDGQLESSVDYSDEVRTIAGAYSLIGFNPTAQYWYGNIDELKLFDRALSGAEIRDLAGSITQFEDDFSGTLGAWTGYADSNWSIVSGELRGVYSLSCGSTTCAQADLILKDEFQPEGDWSASFDFIRVVDSSISDYYAAWASFSIRESPSSKLSLSLGGAGSNNWGGIQDNLKVSIQYLNGSWSSIVNDSITMTWDPDVWHKARLEKSGNIYSLYFDDIFVYQFVDTLLDGQGKVGLHTYGTKRYDNFLLH</sequence>
<evidence type="ECO:0000259" key="5">
    <source>
        <dbReference type="PROSITE" id="PS50093"/>
    </source>
</evidence>
<dbReference type="EMBL" id="JBEVCJ010000012">
    <property type="protein sequence ID" value="MET1255731.1"/>
    <property type="molecule type" value="Genomic_DNA"/>
</dbReference>
<dbReference type="Pfam" id="PF18911">
    <property type="entry name" value="PKD_4"/>
    <property type="match status" value="1"/>
</dbReference>
<dbReference type="RefSeq" id="WP_353896315.1">
    <property type="nucleotide sequence ID" value="NZ_JBEVCJ010000012.1"/>
</dbReference>
<keyword evidence="7" id="KW-1185">Reference proteome</keyword>
<accession>A0ABV2BUZ5</accession>
<feature type="domain" description="PKD" evidence="5">
    <location>
        <begin position="864"/>
        <end position="917"/>
    </location>
</feature>
<proteinExistence type="predicted"/>
<evidence type="ECO:0000256" key="2">
    <source>
        <dbReference type="ARBA" id="ARBA00023157"/>
    </source>
</evidence>
<dbReference type="InterPro" id="IPR022409">
    <property type="entry name" value="PKD/Chitinase_dom"/>
</dbReference>
<keyword evidence="1 4" id="KW-0732">Signal</keyword>
<keyword evidence="2" id="KW-1015">Disulfide bond</keyword>
<evidence type="ECO:0000313" key="6">
    <source>
        <dbReference type="EMBL" id="MET1255731.1"/>
    </source>
</evidence>
<dbReference type="PANTHER" id="PTHR47635">
    <property type="entry name" value="CUB DOMAIN-CONTAINING PROTEIN"/>
    <property type="match status" value="1"/>
</dbReference>
<dbReference type="PROSITE" id="PS51257">
    <property type="entry name" value="PROKAR_LIPOPROTEIN"/>
    <property type="match status" value="1"/>
</dbReference>
<dbReference type="Gene3D" id="2.60.120.560">
    <property type="entry name" value="Exo-inulinase, domain 1"/>
    <property type="match status" value="1"/>
</dbReference>
<dbReference type="PANTHER" id="PTHR47635:SF2">
    <property type="entry name" value="LAMG-LIKE JELLYROLL FOLD DOMAIN-CONTAINING PROTEIN"/>
    <property type="match status" value="1"/>
</dbReference>
<dbReference type="SUPFAM" id="SSF49299">
    <property type="entry name" value="PKD domain"/>
    <property type="match status" value="2"/>
</dbReference>
<dbReference type="Gene3D" id="2.60.120.200">
    <property type="match status" value="1"/>
</dbReference>
<reference evidence="6 7" key="1">
    <citation type="submission" date="2024-06" db="EMBL/GenBank/DDBJ databases">
        <authorList>
            <person name="Li F."/>
        </authorList>
    </citation>
    <scope>NUCLEOTIDE SEQUENCE [LARGE SCALE GENOMIC DNA]</scope>
    <source>
        <strain evidence="6 7">GXAS 311</strain>
    </source>
</reference>
<name>A0ABV2BUZ5_9GAMM</name>
<dbReference type="SUPFAM" id="SSF49899">
    <property type="entry name" value="Concanavalin A-like lectins/glucanases"/>
    <property type="match status" value="1"/>
</dbReference>
<dbReference type="SMART" id="SM00560">
    <property type="entry name" value="LamGL"/>
    <property type="match status" value="1"/>
</dbReference>
<evidence type="ECO:0000256" key="3">
    <source>
        <dbReference type="SAM" id="MobiDB-lite"/>
    </source>
</evidence>
<evidence type="ECO:0000256" key="1">
    <source>
        <dbReference type="ARBA" id="ARBA00022729"/>
    </source>
</evidence>
<dbReference type="Gene3D" id="2.60.40.10">
    <property type="entry name" value="Immunoglobulins"/>
    <property type="match status" value="2"/>
</dbReference>
<dbReference type="InterPro" id="IPR006558">
    <property type="entry name" value="LamG-like"/>
</dbReference>
<dbReference type="InterPro" id="IPR013320">
    <property type="entry name" value="ConA-like_dom_sf"/>
</dbReference>